<evidence type="ECO:0000313" key="2">
    <source>
        <dbReference type="EMBL" id="KAK8395374.1"/>
    </source>
</evidence>
<evidence type="ECO:0000256" key="1">
    <source>
        <dbReference type="SAM" id="MobiDB-lite"/>
    </source>
</evidence>
<dbReference type="Proteomes" id="UP001487740">
    <property type="component" value="Unassembled WGS sequence"/>
</dbReference>
<feature type="region of interest" description="Disordered" evidence="1">
    <location>
        <begin position="191"/>
        <end position="226"/>
    </location>
</feature>
<protein>
    <submittedName>
        <fullName evidence="2">Uncharacterized protein</fullName>
    </submittedName>
</protein>
<comment type="caution">
    <text evidence="2">The sequence shown here is derived from an EMBL/GenBank/DDBJ whole genome shotgun (WGS) entry which is preliminary data.</text>
</comment>
<keyword evidence="3" id="KW-1185">Reference proteome</keyword>
<proteinExistence type="predicted"/>
<gene>
    <name evidence="2" type="ORF">O3P69_006200</name>
</gene>
<name>A0AAW0U5M3_SCYPA</name>
<feature type="region of interest" description="Disordered" evidence="1">
    <location>
        <begin position="105"/>
        <end position="127"/>
    </location>
</feature>
<dbReference type="EMBL" id="JARAKH010000018">
    <property type="protein sequence ID" value="KAK8395374.1"/>
    <property type="molecule type" value="Genomic_DNA"/>
</dbReference>
<organism evidence="2 3">
    <name type="scientific">Scylla paramamosain</name>
    <name type="common">Mud crab</name>
    <dbReference type="NCBI Taxonomy" id="85552"/>
    <lineage>
        <taxon>Eukaryota</taxon>
        <taxon>Metazoa</taxon>
        <taxon>Ecdysozoa</taxon>
        <taxon>Arthropoda</taxon>
        <taxon>Crustacea</taxon>
        <taxon>Multicrustacea</taxon>
        <taxon>Malacostraca</taxon>
        <taxon>Eumalacostraca</taxon>
        <taxon>Eucarida</taxon>
        <taxon>Decapoda</taxon>
        <taxon>Pleocyemata</taxon>
        <taxon>Brachyura</taxon>
        <taxon>Eubrachyura</taxon>
        <taxon>Portunoidea</taxon>
        <taxon>Portunidae</taxon>
        <taxon>Portuninae</taxon>
        <taxon>Scylla</taxon>
    </lineage>
</organism>
<evidence type="ECO:0000313" key="3">
    <source>
        <dbReference type="Proteomes" id="UP001487740"/>
    </source>
</evidence>
<accession>A0AAW0U5M3</accession>
<feature type="compositionally biased region" description="Basic residues" evidence="1">
    <location>
        <begin position="105"/>
        <end position="120"/>
    </location>
</feature>
<feature type="compositionally biased region" description="Polar residues" evidence="1">
    <location>
        <begin position="216"/>
        <end position="226"/>
    </location>
</feature>
<dbReference type="AlphaFoldDB" id="A0AAW0U5M3"/>
<reference evidence="2 3" key="1">
    <citation type="submission" date="2023-03" db="EMBL/GenBank/DDBJ databases">
        <title>High-quality genome of Scylla paramamosain provides insights in environmental adaptation.</title>
        <authorList>
            <person name="Zhang L."/>
        </authorList>
    </citation>
    <scope>NUCLEOTIDE SEQUENCE [LARGE SCALE GENOMIC DNA]</scope>
    <source>
        <strain evidence="2">LZ_2023a</strain>
        <tissue evidence="2">Muscle</tissue>
    </source>
</reference>
<sequence length="280" mass="30173">MSLCHSSLLAGACPAQRFESPPLVIADSLLTAPSPQLTPPHPTLTPPSPTLVCHRSIARSLVIHCSRRQVQVCQPSRVHCSVDIPPIYSKHRDGVAPWPCLAGPRGRRRSVRASSGRRRSAGCVGGAPRARNCCVTSREGCRVRPPAQHPTPNPRCFTAPARPRCFTPRSFDLSSFLLNVRGCRVDQRQGACREGGGDAGAPPLPPRPSTTTTFTHQNGNSPTQPHLLSSPLVRETTQQLVHTVIIALDCGGVDGAERTVVTVHSKMDMLVMACWCDVVM</sequence>